<proteinExistence type="predicted"/>
<dbReference type="InterPro" id="IPR053717">
    <property type="entry name" value="MerB_lyase_sf"/>
</dbReference>
<reference evidence="1 2" key="1">
    <citation type="submission" date="2014-04" db="EMBL/GenBank/DDBJ databases">
        <authorList>
            <consortium name="DOE Joint Genome Institute"/>
            <person name="Kuo A."/>
            <person name="Martino E."/>
            <person name="Perotto S."/>
            <person name="Kohler A."/>
            <person name="Nagy L.G."/>
            <person name="Floudas D."/>
            <person name="Copeland A."/>
            <person name="Barry K.W."/>
            <person name="Cichocki N."/>
            <person name="Veneault-Fourrey C."/>
            <person name="LaButti K."/>
            <person name="Lindquist E.A."/>
            <person name="Lipzen A."/>
            <person name="Lundell T."/>
            <person name="Morin E."/>
            <person name="Murat C."/>
            <person name="Sun H."/>
            <person name="Tunlid A."/>
            <person name="Henrissat B."/>
            <person name="Grigoriev I.V."/>
            <person name="Hibbett D.S."/>
            <person name="Martin F."/>
            <person name="Nordberg H.P."/>
            <person name="Cantor M.N."/>
            <person name="Hua S.X."/>
        </authorList>
    </citation>
    <scope>NUCLEOTIDE SEQUENCE [LARGE SCALE GENOMIC DNA]</scope>
    <source>
        <strain evidence="1 2">Zn</strain>
    </source>
</reference>
<dbReference type="Pfam" id="PF03243">
    <property type="entry name" value="MerB"/>
    <property type="match status" value="1"/>
</dbReference>
<dbReference type="HOGENOM" id="CLU_876716_0_0_1"/>
<dbReference type="InterPro" id="IPR004927">
    <property type="entry name" value="MerB"/>
</dbReference>
<organism evidence="1 2">
    <name type="scientific">Oidiodendron maius (strain Zn)</name>
    <dbReference type="NCBI Taxonomy" id="913774"/>
    <lineage>
        <taxon>Eukaryota</taxon>
        <taxon>Fungi</taxon>
        <taxon>Dikarya</taxon>
        <taxon>Ascomycota</taxon>
        <taxon>Pezizomycotina</taxon>
        <taxon>Leotiomycetes</taxon>
        <taxon>Leotiomycetes incertae sedis</taxon>
        <taxon>Myxotrichaceae</taxon>
        <taxon>Oidiodendron</taxon>
    </lineage>
</organism>
<sequence>MAQSKPLRIRLLSIPDCPLVESARSVLKNSLAKTHINYIVEDTVGDYGSPTILIDGFDVTGRSSELSNQVSCRFDLPTEEQILAALRGLSVLNCGSLLTRQLQASAFRILLQTARPVPVDHLAAGVDAGITSSIEDLQRCGHIQLDPDGCIVGALGLSLRPTMHGLSIDGSKLWAWCALDVIGIFGFLRASGASHSKDPYSGENILLEFVDGISEDDKHFVFLCDVQSHNAICEDWCPNVNFFTSTQSAEAWREASGVTGSCVSVGNLRPVAVEIWSRLLAAN</sequence>
<dbReference type="EMBL" id="KN832874">
    <property type="protein sequence ID" value="KIN03281.1"/>
    <property type="molecule type" value="Genomic_DNA"/>
</dbReference>
<reference evidence="2" key="2">
    <citation type="submission" date="2015-01" db="EMBL/GenBank/DDBJ databases">
        <title>Evolutionary Origins and Diversification of the Mycorrhizal Mutualists.</title>
        <authorList>
            <consortium name="DOE Joint Genome Institute"/>
            <consortium name="Mycorrhizal Genomics Consortium"/>
            <person name="Kohler A."/>
            <person name="Kuo A."/>
            <person name="Nagy L.G."/>
            <person name="Floudas D."/>
            <person name="Copeland A."/>
            <person name="Barry K.W."/>
            <person name="Cichocki N."/>
            <person name="Veneault-Fourrey C."/>
            <person name="LaButti K."/>
            <person name="Lindquist E.A."/>
            <person name="Lipzen A."/>
            <person name="Lundell T."/>
            <person name="Morin E."/>
            <person name="Murat C."/>
            <person name="Riley R."/>
            <person name="Ohm R."/>
            <person name="Sun H."/>
            <person name="Tunlid A."/>
            <person name="Henrissat B."/>
            <person name="Grigoriev I.V."/>
            <person name="Hibbett D.S."/>
            <person name="Martin F."/>
        </authorList>
    </citation>
    <scope>NUCLEOTIDE SEQUENCE [LARGE SCALE GENOMIC DNA]</scope>
    <source>
        <strain evidence="2">Zn</strain>
    </source>
</reference>
<dbReference type="GO" id="GO:0018836">
    <property type="term" value="F:alkylmercury lyase activity"/>
    <property type="evidence" value="ECO:0007669"/>
    <property type="project" value="InterPro"/>
</dbReference>
<gene>
    <name evidence="1" type="ORF">OIDMADRAFT_178901</name>
</gene>
<dbReference type="OrthoDB" id="5284319at2759"/>
<protein>
    <recommendedName>
        <fullName evidence="3">Alkylmercury lyase</fullName>
    </recommendedName>
</protein>
<dbReference type="SUPFAM" id="SSF160387">
    <property type="entry name" value="NosL/MerB-like"/>
    <property type="match status" value="1"/>
</dbReference>
<dbReference type="AlphaFoldDB" id="A0A0C3H531"/>
<accession>A0A0C3H531</accession>
<dbReference type="PRINTS" id="PR01699">
    <property type="entry name" value="ORGNOHGLYASE"/>
</dbReference>
<name>A0A0C3H531_OIDMZ</name>
<dbReference type="InParanoid" id="A0A0C3H531"/>
<dbReference type="Proteomes" id="UP000054321">
    <property type="component" value="Unassembled WGS sequence"/>
</dbReference>
<evidence type="ECO:0000313" key="1">
    <source>
        <dbReference type="EMBL" id="KIN03281.1"/>
    </source>
</evidence>
<dbReference type="Gene3D" id="3.30.450.410">
    <property type="match status" value="1"/>
</dbReference>
<evidence type="ECO:0000313" key="2">
    <source>
        <dbReference type="Proteomes" id="UP000054321"/>
    </source>
</evidence>
<evidence type="ECO:0008006" key="3">
    <source>
        <dbReference type="Google" id="ProtNLM"/>
    </source>
</evidence>
<keyword evidence="2" id="KW-1185">Reference proteome</keyword>